<gene>
    <name evidence="3" type="ORF">AALT52_00245</name>
</gene>
<dbReference type="PANTHER" id="PTHR37312">
    <property type="entry name" value="MEMBRANE-BOUND ACYLTRANSFERASE YKRP-RELATED"/>
    <property type="match status" value="1"/>
</dbReference>
<dbReference type="Pfam" id="PF01757">
    <property type="entry name" value="Acyl_transf_3"/>
    <property type="match status" value="1"/>
</dbReference>
<feature type="transmembrane region" description="Helical" evidence="1">
    <location>
        <begin position="66"/>
        <end position="87"/>
    </location>
</feature>
<feature type="transmembrane region" description="Helical" evidence="1">
    <location>
        <begin position="123"/>
        <end position="147"/>
    </location>
</feature>
<keyword evidence="1" id="KW-0812">Transmembrane</keyword>
<name>A0ABV4DLH6_9LACO</name>
<feature type="domain" description="Acyltransferase 3" evidence="2">
    <location>
        <begin position="7"/>
        <end position="328"/>
    </location>
</feature>
<dbReference type="Proteomes" id="UP001565236">
    <property type="component" value="Unassembled WGS sequence"/>
</dbReference>
<evidence type="ECO:0000313" key="3">
    <source>
        <dbReference type="EMBL" id="MEY8661325.1"/>
    </source>
</evidence>
<dbReference type="InterPro" id="IPR052734">
    <property type="entry name" value="Nod_factor_acetyltransferase"/>
</dbReference>
<reference evidence="3 4" key="1">
    <citation type="submission" date="2024-03" db="EMBL/GenBank/DDBJ databases">
        <title>Mouse gut bacterial collection (mGBC) of GemPharmatech.</title>
        <authorList>
            <person name="He Y."/>
            <person name="Dong L."/>
            <person name="Wu D."/>
            <person name="Gao X."/>
            <person name="Lin Z."/>
        </authorList>
    </citation>
    <scope>NUCLEOTIDE SEQUENCE [LARGE SCALE GENOMIC DNA]</scope>
    <source>
        <strain evidence="3 4">15-30</strain>
    </source>
</reference>
<evidence type="ECO:0000256" key="1">
    <source>
        <dbReference type="SAM" id="Phobius"/>
    </source>
</evidence>
<organism evidence="3 4">
    <name type="scientific">Ligilactobacillus faecis</name>
    <dbReference type="NCBI Taxonomy" id="762833"/>
    <lineage>
        <taxon>Bacteria</taxon>
        <taxon>Bacillati</taxon>
        <taxon>Bacillota</taxon>
        <taxon>Bacilli</taxon>
        <taxon>Lactobacillales</taxon>
        <taxon>Lactobacillaceae</taxon>
        <taxon>Ligilactobacillus</taxon>
    </lineage>
</organism>
<dbReference type="GO" id="GO:0016746">
    <property type="term" value="F:acyltransferase activity"/>
    <property type="evidence" value="ECO:0007669"/>
    <property type="project" value="UniProtKB-KW"/>
</dbReference>
<protein>
    <submittedName>
        <fullName evidence="3">Acyltransferase family protein</fullName>
    </submittedName>
</protein>
<proteinExistence type="predicted"/>
<feature type="transmembrane region" description="Helical" evidence="1">
    <location>
        <begin position="239"/>
        <end position="259"/>
    </location>
</feature>
<accession>A0ABV4DLH6</accession>
<feature type="transmembrane region" description="Helical" evidence="1">
    <location>
        <begin position="181"/>
        <end position="201"/>
    </location>
</feature>
<dbReference type="InterPro" id="IPR002656">
    <property type="entry name" value="Acyl_transf_3_dom"/>
</dbReference>
<feature type="transmembrane region" description="Helical" evidence="1">
    <location>
        <begin position="271"/>
        <end position="287"/>
    </location>
</feature>
<keyword evidence="1" id="KW-0472">Membrane</keyword>
<feature type="transmembrane region" description="Helical" evidence="1">
    <location>
        <begin position="37"/>
        <end position="54"/>
    </location>
</feature>
<feature type="transmembrane region" description="Helical" evidence="1">
    <location>
        <begin position="317"/>
        <end position="341"/>
    </location>
</feature>
<dbReference type="PANTHER" id="PTHR37312:SF1">
    <property type="entry name" value="MEMBRANE-BOUND ACYLTRANSFERASE YKRP-RELATED"/>
    <property type="match status" value="1"/>
</dbReference>
<dbReference type="EMBL" id="JBCLUF010000001">
    <property type="protein sequence ID" value="MEY8661325.1"/>
    <property type="molecule type" value="Genomic_DNA"/>
</dbReference>
<keyword evidence="3" id="KW-0808">Transferase</keyword>
<keyword evidence="1" id="KW-1133">Transmembrane helix</keyword>
<evidence type="ECO:0000313" key="4">
    <source>
        <dbReference type="Proteomes" id="UP001565236"/>
    </source>
</evidence>
<evidence type="ECO:0000259" key="2">
    <source>
        <dbReference type="Pfam" id="PF01757"/>
    </source>
</evidence>
<comment type="caution">
    <text evidence="3">The sequence shown here is derived from an EMBL/GenBank/DDBJ whole genome shotgun (WGS) entry which is preliminary data.</text>
</comment>
<sequence>MSKKRIEWIDIVKAIGMFLIVMGHTLEVYTFSGFAKWIFAVHVPVFFVLSGYLFRAKPFKTVFQSGWRNLLLPYLATAVIVYLLSFLHPFFPNWFYQVDAREYFLRVLYGSGTNIDFFLDKTVHIQAIGAIWFLVAMFVGNVLFNGLVKLKEHVAKESVLVLTVFLMTVLGFYLTKKGIYLPWSLNAALVSQSFYYAGHLFRRVEAIDKGDWALTLVGLGLWGLSAQSGFFYLNVASAAAPTLAVLGGIGGSYVLMFGAYKLCRWRSWRGLAYYGKMSLAVLCIHLIEMSATTSAGRFYHACLALGASQVVAVFSEIVYRTLITIMFIVILPHLPGLRSFYLNRRYPFRAKKV</sequence>
<dbReference type="RefSeq" id="WP_369939675.1">
    <property type="nucleotide sequence ID" value="NZ_JBCLUF010000001.1"/>
</dbReference>
<feature type="transmembrane region" description="Helical" evidence="1">
    <location>
        <begin position="12"/>
        <end position="31"/>
    </location>
</feature>
<keyword evidence="4" id="KW-1185">Reference proteome</keyword>
<keyword evidence="3" id="KW-0012">Acyltransferase</keyword>
<feature type="transmembrane region" description="Helical" evidence="1">
    <location>
        <begin position="159"/>
        <end position="175"/>
    </location>
</feature>
<feature type="transmembrane region" description="Helical" evidence="1">
    <location>
        <begin position="213"/>
        <end position="233"/>
    </location>
</feature>